<organism evidence="1 2">
    <name type="scientific">Botryotinia calthae</name>
    <dbReference type="NCBI Taxonomy" id="38488"/>
    <lineage>
        <taxon>Eukaryota</taxon>
        <taxon>Fungi</taxon>
        <taxon>Dikarya</taxon>
        <taxon>Ascomycota</taxon>
        <taxon>Pezizomycotina</taxon>
        <taxon>Leotiomycetes</taxon>
        <taxon>Helotiales</taxon>
        <taxon>Sclerotiniaceae</taxon>
        <taxon>Botryotinia</taxon>
    </lineage>
</organism>
<protein>
    <submittedName>
        <fullName evidence="1">Uncharacterized protein</fullName>
    </submittedName>
</protein>
<sequence length="136" mass="14851">MSFKLLEALEGGARSAGRQTLGSDAKPMTEVPSAKLFKAFTFHHHSSAEDKPKFSCQMKFSTHVEIKLEKLKSSWKGNQERGGKQFQREDLKGFDNIISQTTGSIAPGPRGDASWGNNVLGLMSFLGPDAGNDYSN</sequence>
<dbReference type="EMBL" id="PHWZ01000181">
    <property type="protein sequence ID" value="TEY60342.1"/>
    <property type="molecule type" value="Genomic_DNA"/>
</dbReference>
<name>A0A4Y8D0P5_9HELO</name>
<keyword evidence="2" id="KW-1185">Reference proteome</keyword>
<proteinExistence type="predicted"/>
<evidence type="ECO:0000313" key="2">
    <source>
        <dbReference type="Proteomes" id="UP000297299"/>
    </source>
</evidence>
<dbReference type="Proteomes" id="UP000297299">
    <property type="component" value="Unassembled WGS sequence"/>
</dbReference>
<evidence type="ECO:0000313" key="1">
    <source>
        <dbReference type="EMBL" id="TEY60342.1"/>
    </source>
</evidence>
<accession>A0A4Y8D0P5</accession>
<dbReference type="OrthoDB" id="10503451at2759"/>
<reference evidence="1 2" key="1">
    <citation type="submission" date="2017-11" db="EMBL/GenBank/DDBJ databases">
        <title>Comparative genomics of Botrytis spp.</title>
        <authorList>
            <person name="Valero-Jimenez C.A."/>
            <person name="Tapia P."/>
            <person name="Veloso J."/>
            <person name="Silva-Moreno E."/>
            <person name="Staats M."/>
            <person name="Valdes J.H."/>
            <person name="Van Kan J.A.L."/>
        </authorList>
    </citation>
    <scope>NUCLEOTIDE SEQUENCE [LARGE SCALE GENOMIC DNA]</scope>
    <source>
        <strain evidence="1 2">MUCL2830</strain>
    </source>
</reference>
<comment type="caution">
    <text evidence="1">The sequence shown here is derived from an EMBL/GenBank/DDBJ whole genome shotgun (WGS) entry which is preliminary data.</text>
</comment>
<gene>
    <name evidence="1" type="ORF">BOTCAL_0181g00100</name>
</gene>
<dbReference type="AlphaFoldDB" id="A0A4Y8D0P5"/>